<keyword evidence="3" id="KW-1185">Reference proteome</keyword>
<dbReference type="OrthoDB" id="439917at2759"/>
<dbReference type="Proteomes" id="UP001150266">
    <property type="component" value="Unassembled WGS sequence"/>
</dbReference>
<evidence type="ECO:0000259" key="1">
    <source>
        <dbReference type="Pfam" id="PF21671"/>
    </source>
</evidence>
<dbReference type="AlphaFoldDB" id="A0A9W9A5X7"/>
<name>A0A9W9A5X7_9AGAR</name>
<evidence type="ECO:0000313" key="2">
    <source>
        <dbReference type="EMBL" id="KAJ4474370.1"/>
    </source>
</evidence>
<organism evidence="2 3">
    <name type="scientific">Lentinula aciculospora</name>
    <dbReference type="NCBI Taxonomy" id="153920"/>
    <lineage>
        <taxon>Eukaryota</taxon>
        <taxon>Fungi</taxon>
        <taxon>Dikarya</taxon>
        <taxon>Basidiomycota</taxon>
        <taxon>Agaricomycotina</taxon>
        <taxon>Agaricomycetes</taxon>
        <taxon>Agaricomycetidae</taxon>
        <taxon>Agaricales</taxon>
        <taxon>Marasmiineae</taxon>
        <taxon>Omphalotaceae</taxon>
        <taxon>Lentinula</taxon>
    </lineage>
</organism>
<dbReference type="EMBL" id="JAOTPV010000016">
    <property type="protein sequence ID" value="KAJ4474370.1"/>
    <property type="molecule type" value="Genomic_DNA"/>
</dbReference>
<sequence>PAHAHRECTTEDPCACSCDDGFTKVHGECVCPAPKSVCNGVCGNFPHVSYARAYCGEKRVCGVPGGSELAFECVDVKTSSDSCGGCLYEHPWTQPSQTSLAVRGQDCSSFSSPHALSHRCESSRCVVNTCAKGYIVGSDGC</sequence>
<proteinExistence type="predicted"/>
<feature type="non-terminal residue" evidence="2">
    <location>
        <position position="141"/>
    </location>
</feature>
<evidence type="ECO:0000313" key="3">
    <source>
        <dbReference type="Proteomes" id="UP001150266"/>
    </source>
</evidence>
<accession>A0A9W9A5X7</accession>
<protein>
    <recommendedName>
        <fullName evidence="1">Protein CPL1-like domain-containing protein</fullName>
    </recommendedName>
</protein>
<gene>
    <name evidence="2" type="ORF">J3R30DRAFT_3251680</name>
</gene>
<dbReference type="Pfam" id="PF21671">
    <property type="entry name" value="CPL1-like"/>
    <property type="match status" value="1"/>
</dbReference>
<reference evidence="2" key="1">
    <citation type="submission" date="2022-08" db="EMBL/GenBank/DDBJ databases">
        <title>A Global Phylogenomic Analysis of the Shiitake Genus Lentinula.</title>
        <authorList>
            <consortium name="DOE Joint Genome Institute"/>
            <person name="Sierra-Patev S."/>
            <person name="Min B."/>
            <person name="Naranjo-Ortiz M."/>
            <person name="Looney B."/>
            <person name="Konkel Z."/>
            <person name="Slot J.C."/>
            <person name="Sakamoto Y."/>
            <person name="Steenwyk J.L."/>
            <person name="Rokas A."/>
            <person name="Carro J."/>
            <person name="Camarero S."/>
            <person name="Ferreira P."/>
            <person name="Molpeceres G."/>
            <person name="Ruiz-Duenas F.J."/>
            <person name="Serrano A."/>
            <person name="Henrissat B."/>
            <person name="Drula E."/>
            <person name="Hughes K.W."/>
            <person name="Mata J.L."/>
            <person name="Ishikawa N.K."/>
            <person name="Vargas-Isla R."/>
            <person name="Ushijima S."/>
            <person name="Smith C.A."/>
            <person name="Ahrendt S."/>
            <person name="Andreopoulos W."/>
            <person name="He G."/>
            <person name="Labutti K."/>
            <person name="Lipzen A."/>
            <person name="Ng V."/>
            <person name="Riley R."/>
            <person name="Sandor L."/>
            <person name="Barry K."/>
            <person name="Martinez A.T."/>
            <person name="Xiao Y."/>
            <person name="Gibbons J.G."/>
            <person name="Terashima K."/>
            <person name="Grigoriev I.V."/>
            <person name="Hibbett D.S."/>
        </authorList>
    </citation>
    <scope>NUCLEOTIDE SEQUENCE</scope>
    <source>
        <strain evidence="2">JLM2183</strain>
    </source>
</reference>
<feature type="non-terminal residue" evidence="2">
    <location>
        <position position="1"/>
    </location>
</feature>
<comment type="caution">
    <text evidence="2">The sequence shown here is derived from an EMBL/GenBank/DDBJ whole genome shotgun (WGS) entry which is preliminary data.</text>
</comment>
<feature type="domain" description="Protein CPL1-like" evidence="1">
    <location>
        <begin position="71"/>
        <end position="139"/>
    </location>
</feature>
<dbReference type="InterPro" id="IPR048661">
    <property type="entry name" value="CPL1-like"/>
</dbReference>